<sequence>MKLRKSTAVLLAVWMSTFVLYVFAKPADPKDAGPVSLLDAVPTMVRPAP</sequence>
<evidence type="ECO:0000313" key="1">
    <source>
        <dbReference type="EMBL" id="MFC4125245.1"/>
    </source>
</evidence>
<comment type="caution">
    <text evidence="1">The sequence shown here is derived from an EMBL/GenBank/DDBJ whole genome shotgun (WGS) entry which is preliminary data.</text>
</comment>
<dbReference type="Proteomes" id="UP001595767">
    <property type="component" value="Unassembled WGS sequence"/>
</dbReference>
<gene>
    <name evidence="1" type="ORF">ACFOW8_09940</name>
</gene>
<reference evidence="2" key="1">
    <citation type="journal article" date="2019" name="Int. J. Syst. Evol. Microbiol.">
        <title>The Global Catalogue of Microorganisms (GCM) 10K type strain sequencing project: providing services to taxonomists for standard genome sequencing and annotation.</title>
        <authorList>
            <consortium name="The Broad Institute Genomics Platform"/>
            <consortium name="The Broad Institute Genome Sequencing Center for Infectious Disease"/>
            <person name="Wu L."/>
            <person name="Ma J."/>
        </authorList>
    </citation>
    <scope>NUCLEOTIDE SEQUENCE [LARGE SCALE GENOMIC DNA]</scope>
    <source>
        <strain evidence="2">CGMCC 4.7204</strain>
    </source>
</reference>
<dbReference type="EMBL" id="JBHSBA010000005">
    <property type="protein sequence ID" value="MFC4125245.1"/>
    <property type="molecule type" value="Genomic_DNA"/>
</dbReference>
<organism evidence="1 2">
    <name type="scientific">Nocardia rhizosphaerae</name>
    <dbReference type="NCBI Taxonomy" id="1691571"/>
    <lineage>
        <taxon>Bacteria</taxon>
        <taxon>Bacillati</taxon>
        <taxon>Actinomycetota</taxon>
        <taxon>Actinomycetes</taxon>
        <taxon>Mycobacteriales</taxon>
        <taxon>Nocardiaceae</taxon>
        <taxon>Nocardia</taxon>
    </lineage>
</organism>
<dbReference type="RefSeq" id="WP_378548979.1">
    <property type="nucleotide sequence ID" value="NZ_JBHSBA010000005.1"/>
</dbReference>
<protein>
    <submittedName>
        <fullName evidence="1">Uncharacterized protein</fullName>
    </submittedName>
</protein>
<name>A0ABV8L3K4_9NOCA</name>
<keyword evidence="2" id="KW-1185">Reference proteome</keyword>
<proteinExistence type="predicted"/>
<accession>A0ABV8L3K4</accession>
<evidence type="ECO:0000313" key="2">
    <source>
        <dbReference type="Proteomes" id="UP001595767"/>
    </source>
</evidence>